<organism evidence="4 5">
    <name type="scientific">[Actinomadura] parvosata subsp. kistnae</name>
    <dbReference type="NCBI Taxonomy" id="1909395"/>
    <lineage>
        <taxon>Bacteria</taxon>
        <taxon>Bacillati</taxon>
        <taxon>Actinomycetota</taxon>
        <taxon>Actinomycetes</taxon>
        <taxon>Streptosporangiales</taxon>
        <taxon>Streptosporangiaceae</taxon>
        <taxon>Nonomuraea</taxon>
    </lineage>
</organism>
<dbReference type="InterPro" id="IPR005084">
    <property type="entry name" value="CBM6"/>
</dbReference>
<dbReference type="PROSITE" id="PS51175">
    <property type="entry name" value="CBM6"/>
    <property type="match status" value="1"/>
</dbReference>
<feature type="domain" description="CBM6" evidence="3">
    <location>
        <begin position="315"/>
        <end position="434"/>
    </location>
</feature>
<feature type="compositionally biased region" description="Pro residues" evidence="1">
    <location>
        <begin position="109"/>
        <end position="121"/>
    </location>
</feature>
<dbReference type="Proteomes" id="UP000190797">
    <property type="component" value="Chromosome"/>
</dbReference>
<evidence type="ECO:0000313" key="5">
    <source>
        <dbReference type="Proteomes" id="UP000190797"/>
    </source>
</evidence>
<protein>
    <recommendedName>
        <fullName evidence="3">CBM6 domain-containing protein</fullName>
    </recommendedName>
</protein>
<keyword evidence="2" id="KW-1133">Transmembrane helix</keyword>
<dbReference type="STRING" id="1909395.BKM31_11985"/>
<dbReference type="InterPro" id="IPR008979">
    <property type="entry name" value="Galactose-bd-like_sf"/>
</dbReference>
<gene>
    <name evidence="4" type="ORF">BKM31_11985</name>
</gene>
<evidence type="ECO:0000259" key="3">
    <source>
        <dbReference type="PROSITE" id="PS51175"/>
    </source>
</evidence>
<dbReference type="GO" id="GO:0030246">
    <property type="term" value="F:carbohydrate binding"/>
    <property type="evidence" value="ECO:0007669"/>
    <property type="project" value="InterPro"/>
</dbReference>
<keyword evidence="2" id="KW-0812">Transmembrane</keyword>
<evidence type="ECO:0000313" key="4">
    <source>
        <dbReference type="EMBL" id="AQZ62096.1"/>
    </source>
</evidence>
<proteinExistence type="predicted"/>
<name>A0A1U9ZVV8_9ACTN</name>
<reference evidence="5" key="1">
    <citation type="journal article" date="2017" name="Med. Chem. Commun.">
        <title>Nonomuraea sp. ATCC 55076 harbours the largest actinomycete chromosome to date and the kistamicin biosynthetic gene cluster.</title>
        <authorList>
            <person name="Nazari B."/>
            <person name="Forneris C.C."/>
            <person name="Gibson M.I."/>
            <person name="Moon K."/>
            <person name="Schramma K.R."/>
            <person name="Seyedsayamdost M.R."/>
        </authorList>
    </citation>
    <scope>NUCLEOTIDE SEQUENCE [LARGE SCALE GENOMIC DNA]</scope>
    <source>
        <strain evidence="5">ATCC 55076</strain>
    </source>
</reference>
<evidence type="ECO:0000256" key="1">
    <source>
        <dbReference type="SAM" id="MobiDB-lite"/>
    </source>
</evidence>
<dbReference type="AlphaFoldDB" id="A0A1U9ZVV8"/>
<dbReference type="Pfam" id="PF16990">
    <property type="entry name" value="CBM_35"/>
    <property type="match status" value="1"/>
</dbReference>
<dbReference type="Gene3D" id="2.60.120.260">
    <property type="entry name" value="Galactose-binding domain-like"/>
    <property type="match status" value="1"/>
</dbReference>
<dbReference type="KEGG" id="noa:BKM31_11985"/>
<sequence length="434" mass="47085">MNADPGNDPPAPEEEGRLRPEAVHRHEELVALLAEQFARADVSLRELQARADRSGGTRLPRATCADMLAGRRFPRKAVMVAFLRACQVPEQRLPAWERAWERVRLARMQPPPAAGAPPPASPEASTRRRRGVPVRAGALAAAVIVTAGAIVTAVAIAWPGSDTLTDDGRAFGPGGSSRFTVRIDPTAGPVRLVRRLDARVSRQRAAITVNGAPAGHWEPLPDGSGGWAEQHVDLPPSVTAGRGTLAVLTSFTSSEWDFSEFRYAVEQQTDGGWRTTDTLDVGHAESEAAHGYRVAGETFRGSRTLEPSLRTAARVRYEAEAGRISHARIRSGAAGASQGAVVAGLDHEDSWVDLKVYAPRAGRHTAHVTYAAGYGDAQHAVTVNGSTRFTLDYPQHGWDVWRQVTASLPLSRGWNTLRFRHHDRWAELDHVEIA</sequence>
<accession>A0A1U9ZVV8</accession>
<dbReference type="SUPFAM" id="SSF49785">
    <property type="entry name" value="Galactose-binding domain-like"/>
    <property type="match status" value="1"/>
</dbReference>
<keyword evidence="2" id="KW-0472">Membrane</keyword>
<keyword evidence="5" id="KW-1185">Reference proteome</keyword>
<feature type="region of interest" description="Disordered" evidence="1">
    <location>
        <begin position="109"/>
        <end position="131"/>
    </location>
</feature>
<feature type="transmembrane region" description="Helical" evidence="2">
    <location>
        <begin position="136"/>
        <end position="158"/>
    </location>
</feature>
<dbReference type="EMBL" id="CP017717">
    <property type="protein sequence ID" value="AQZ62096.1"/>
    <property type="molecule type" value="Genomic_DNA"/>
</dbReference>
<evidence type="ECO:0000256" key="2">
    <source>
        <dbReference type="SAM" id="Phobius"/>
    </source>
</evidence>